<reference evidence="2 3" key="1">
    <citation type="submission" date="2019-12" db="EMBL/GenBank/DDBJ databases">
        <title>Comparative genomics gives insights into the taxonomy of the Azoarcus-Aromatoleum group and reveals separate origins of nif in the plant-associated Azoarcus and non-plant-associated Aromatoleum sub-groups.</title>
        <authorList>
            <person name="Lafos M."/>
            <person name="Maluk M."/>
            <person name="Batista M."/>
            <person name="Junghare M."/>
            <person name="Carmona M."/>
            <person name="Faoro H."/>
            <person name="Cruz L.M."/>
            <person name="Battistoni F."/>
            <person name="De Souza E."/>
            <person name="Pedrosa F."/>
            <person name="Chen W.-M."/>
            <person name="Poole P.S."/>
            <person name="Dixon R.A."/>
            <person name="James E.K."/>
        </authorList>
    </citation>
    <scope>NUCLEOTIDE SEQUENCE [LARGE SCALE GENOMIC DNA]</scope>
    <source>
        <strain evidence="2 3">Td21</strain>
    </source>
</reference>
<name>A0ABX1Q1I9_9RHOO</name>
<gene>
    <name evidence="2" type="ORF">GPA22_17480</name>
</gene>
<dbReference type="PANTHER" id="PTHR43437">
    <property type="entry name" value="HYDROXYACYL-THIOESTER DEHYDRATASE TYPE 2, MITOCHONDRIAL-RELATED"/>
    <property type="match status" value="1"/>
</dbReference>
<protein>
    <submittedName>
        <fullName evidence="2">(R)-hydratase</fullName>
    </submittedName>
</protein>
<feature type="domain" description="MaoC-like" evidence="1">
    <location>
        <begin position="27"/>
        <end position="120"/>
    </location>
</feature>
<dbReference type="RefSeq" id="WP_169257345.1">
    <property type="nucleotide sequence ID" value="NZ_WTVN01000031.1"/>
</dbReference>
<dbReference type="InterPro" id="IPR029069">
    <property type="entry name" value="HotDog_dom_sf"/>
</dbReference>
<dbReference type="EMBL" id="WTVN01000031">
    <property type="protein sequence ID" value="NMG45508.1"/>
    <property type="molecule type" value="Genomic_DNA"/>
</dbReference>
<dbReference type="PANTHER" id="PTHR43437:SF3">
    <property type="entry name" value="HYDROXYACYL-THIOESTER DEHYDRATASE TYPE 2, MITOCHONDRIAL"/>
    <property type="match status" value="1"/>
</dbReference>
<dbReference type="Proteomes" id="UP000623795">
    <property type="component" value="Unassembled WGS sequence"/>
</dbReference>
<dbReference type="SUPFAM" id="SSF54637">
    <property type="entry name" value="Thioesterase/thiol ester dehydrase-isomerase"/>
    <property type="match status" value="1"/>
</dbReference>
<dbReference type="InterPro" id="IPR050965">
    <property type="entry name" value="UPF0336/Enoyl-CoA_hydratase"/>
</dbReference>
<dbReference type="CDD" id="cd03449">
    <property type="entry name" value="R_hydratase"/>
    <property type="match status" value="1"/>
</dbReference>
<keyword evidence="3" id="KW-1185">Reference proteome</keyword>
<sequence length="149" mass="15991">MTEQTRDFSESLGYRFEDLKVGMTAASGRTVTDGDILMFAGVSGDTNPAHLDDEFANASMFGGRIAHGMLSASYISALFANRLPGPGCIYLSQTLKFRAPVKPGDTVVARVTLKELNTPKRRAIFDTVCSVGGKVVLEGEAEMLVPARD</sequence>
<dbReference type="Gene3D" id="3.10.129.10">
    <property type="entry name" value="Hotdog Thioesterase"/>
    <property type="match status" value="1"/>
</dbReference>
<comment type="caution">
    <text evidence="2">The sequence shown here is derived from an EMBL/GenBank/DDBJ whole genome shotgun (WGS) entry which is preliminary data.</text>
</comment>
<dbReference type="Pfam" id="PF01575">
    <property type="entry name" value="MaoC_dehydratas"/>
    <property type="match status" value="1"/>
</dbReference>
<accession>A0ABX1Q1I9</accession>
<dbReference type="InterPro" id="IPR002539">
    <property type="entry name" value="MaoC-like_dom"/>
</dbReference>
<evidence type="ECO:0000313" key="2">
    <source>
        <dbReference type="EMBL" id="NMG45508.1"/>
    </source>
</evidence>
<evidence type="ECO:0000259" key="1">
    <source>
        <dbReference type="Pfam" id="PF01575"/>
    </source>
</evidence>
<proteinExistence type="predicted"/>
<organism evidence="2 3">
    <name type="scientific">Aromatoleum toluvorans</name>
    <dbReference type="NCBI Taxonomy" id="92002"/>
    <lineage>
        <taxon>Bacteria</taxon>
        <taxon>Pseudomonadati</taxon>
        <taxon>Pseudomonadota</taxon>
        <taxon>Betaproteobacteria</taxon>
        <taxon>Rhodocyclales</taxon>
        <taxon>Rhodocyclaceae</taxon>
        <taxon>Aromatoleum</taxon>
    </lineage>
</organism>
<evidence type="ECO:0000313" key="3">
    <source>
        <dbReference type="Proteomes" id="UP000623795"/>
    </source>
</evidence>